<dbReference type="GO" id="GO:0051301">
    <property type="term" value="P:cell division"/>
    <property type="evidence" value="ECO:0007669"/>
    <property type="project" value="UniProtKB-KW"/>
</dbReference>
<evidence type="ECO:0000256" key="9">
    <source>
        <dbReference type="SAM" id="Phobius"/>
    </source>
</evidence>
<organism evidence="11 12">
    <name type="scientific">Arthrobacter pigmenti</name>
    <dbReference type="NCBI Taxonomy" id="271432"/>
    <lineage>
        <taxon>Bacteria</taxon>
        <taxon>Bacillati</taxon>
        <taxon>Actinomycetota</taxon>
        <taxon>Actinomycetes</taxon>
        <taxon>Micrococcales</taxon>
        <taxon>Micrococcaceae</taxon>
        <taxon>Arthrobacter</taxon>
    </lineage>
</organism>
<comment type="caution">
    <text evidence="11">The sequence shown here is derived from an EMBL/GenBank/DDBJ whole genome shotgun (WGS) entry which is preliminary data.</text>
</comment>
<keyword evidence="6 9" id="KW-0472">Membrane</keyword>
<proteinExistence type="predicted"/>
<dbReference type="RefSeq" id="WP_167992432.1">
    <property type="nucleotide sequence ID" value="NZ_JAATJL010000001.1"/>
</dbReference>
<dbReference type="Gene3D" id="3.10.20.310">
    <property type="entry name" value="membrane protein fhac"/>
    <property type="match status" value="1"/>
</dbReference>
<dbReference type="PANTHER" id="PTHR37820">
    <property type="entry name" value="CELL DIVISION PROTEIN DIVIB"/>
    <property type="match status" value="1"/>
</dbReference>
<dbReference type="AlphaFoldDB" id="A0A846RFX2"/>
<feature type="compositionally biased region" description="Basic and acidic residues" evidence="8">
    <location>
        <begin position="34"/>
        <end position="48"/>
    </location>
</feature>
<keyword evidence="5 9" id="KW-1133">Transmembrane helix</keyword>
<dbReference type="InterPro" id="IPR005548">
    <property type="entry name" value="Cell_div_FtsQ/DivIB_C"/>
</dbReference>
<dbReference type="Pfam" id="PF08478">
    <property type="entry name" value="POTRA_1"/>
    <property type="match status" value="1"/>
</dbReference>
<evidence type="ECO:0000256" key="3">
    <source>
        <dbReference type="ARBA" id="ARBA00022618"/>
    </source>
</evidence>
<dbReference type="InterPro" id="IPR013685">
    <property type="entry name" value="POTRA_FtsQ_type"/>
</dbReference>
<evidence type="ECO:0000256" key="2">
    <source>
        <dbReference type="ARBA" id="ARBA00022475"/>
    </source>
</evidence>
<evidence type="ECO:0000256" key="1">
    <source>
        <dbReference type="ARBA" id="ARBA00004370"/>
    </source>
</evidence>
<keyword evidence="3 11" id="KW-0132">Cell division</keyword>
<keyword evidence="7" id="KW-0131">Cell cycle</keyword>
<sequence length="302" mass="31835">MSSRAPRRPNSGRPPASSFASDTISAQKSVPEAAAEHRGEAPQEAITARKDAPVALMDRGEDSGTVVAFPEPQARRRRRWWLIGTSAVILAIAGLLAYLVFSPALAVRNLDIQGNGLVPTERVSAALAPLVGRSLTQISDDDVRALLADFPPVQDVSVAASPPSTLNVTIVERVPVAILESGGKFLLIDSEGRELATVAERESVALPLIDGGENAVNSDVFSSITAVLASLPADILERLVHASANSIDSVELKLTDGKTIFWGSAEENAAKARVLAALLTLGEQDPPVSVYDISTPSRPVTR</sequence>
<gene>
    <name evidence="11" type="ORF">BJ994_001164</name>
</gene>
<keyword evidence="2" id="KW-1003">Cell membrane</keyword>
<evidence type="ECO:0000256" key="4">
    <source>
        <dbReference type="ARBA" id="ARBA00022692"/>
    </source>
</evidence>
<evidence type="ECO:0000259" key="10">
    <source>
        <dbReference type="PROSITE" id="PS51779"/>
    </source>
</evidence>
<evidence type="ECO:0000256" key="7">
    <source>
        <dbReference type="ARBA" id="ARBA00023306"/>
    </source>
</evidence>
<protein>
    <submittedName>
        <fullName evidence="11">Cell division protein FtsQ</fullName>
    </submittedName>
</protein>
<dbReference type="Proteomes" id="UP000547458">
    <property type="component" value="Unassembled WGS sequence"/>
</dbReference>
<feature type="domain" description="POTRA" evidence="10">
    <location>
        <begin position="105"/>
        <end position="173"/>
    </location>
</feature>
<evidence type="ECO:0000313" key="11">
    <source>
        <dbReference type="EMBL" id="NJC22088.1"/>
    </source>
</evidence>
<evidence type="ECO:0000256" key="8">
    <source>
        <dbReference type="SAM" id="MobiDB-lite"/>
    </source>
</evidence>
<dbReference type="EMBL" id="JAATJL010000001">
    <property type="protein sequence ID" value="NJC22088.1"/>
    <property type="molecule type" value="Genomic_DNA"/>
</dbReference>
<name>A0A846RFX2_9MICC</name>
<dbReference type="InterPro" id="IPR050487">
    <property type="entry name" value="FtsQ_DivIB"/>
</dbReference>
<keyword evidence="12" id="KW-1185">Reference proteome</keyword>
<dbReference type="GO" id="GO:0005886">
    <property type="term" value="C:plasma membrane"/>
    <property type="evidence" value="ECO:0007669"/>
    <property type="project" value="TreeGrafter"/>
</dbReference>
<feature type="transmembrane region" description="Helical" evidence="9">
    <location>
        <begin position="80"/>
        <end position="101"/>
    </location>
</feature>
<feature type="region of interest" description="Disordered" evidence="8">
    <location>
        <begin position="1"/>
        <end position="48"/>
    </location>
</feature>
<keyword evidence="4 9" id="KW-0812">Transmembrane</keyword>
<evidence type="ECO:0000256" key="6">
    <source>
        <dbReference type="ARBA" id="ARBA00023136"/>
    </source>
</evidence>
<evidence type="ECO:0000256" key="5">
    <source>
        <dbReference type="ARBA" id="ARBA00022989"/>
    </source>
</evidence>
<dbReference type="PROSITE" id="PS51779">
    <property type="entry name" value="POTRA"/>
    <property type="match status" value="1"/>
</dbReference>
<feature type="compositionally biased region" description="Polar residues" evidence="8">
    <location>
        <begin position="18"/>
        <end position="28"/>
    </location>
</feature>
<evidence type="ECO:0000313" key="12">
    <source>
        <dbReference type="Proteomes" id="UP000547458"/>
    </source>
</evidence>
<comment type="subcellular location">
    <subcellularLocation>
        <location evidence="1">Membrane</location>
    </subcellularLocation>
</comment>
<dbReference type="InterPro" id="IPR034746">
    <property type="entry name" value="POTRA"/>
</dbReference>
<dbReference type="PANTHER" id="PTHR37820:SF1">
    <property type="entry name" value="CELL DIVISION PROTEIN FTSQ"/>
    <property type="match status" value="1"/>
</dbReference>
<dbReference type="Pfam" id="PF03799">
    <property type="entry name" value="FtsQ_DivIB_C"/>
    <property type="match status" value="1"/>
</dbReference>
<accession>A0A846RFX2</accession>
<reference evidence="11 12" key="1">
    <citation type="submission" date="2020-03" db="EMBL/GenBank/DDBJ databases">
        <title>Sequencing the genomes of 1000 actinobacteria strains.</title>
        <authorList>
            <person name="Klenk H.-P."/>
        </authorList>
    </citation>
    <scope>NUCLEOTIDE SEQUENCE [LARGE SCALE GENOMIC DNA]</scope>
    <source>
        <strain evidence="11 12">DSM 16403</strain>
    </source>
</reference>